<dbReference type="GO" id="GO:0003729">
    <property type="term" value="F:mRNA binding"/>
    <property type="evidence" value="ECO:0007669"/>
    <property type="project" value="TreeGrafter"/>
</dbReference>
<keyword evidence="3" id="KW-0863">Zinc-finger</keyword>
<dbReference type="PANTHER" id="PTHR23111:SF28">
    <property type="entry name" value="TESTIS-EXPRESSED PROTEIN 13D"/>
    <property type="match status" value="1"/>
</dbReference>
<dbReference type="PANTHER" id="PTHR23111">
    <property type="entry name" value="ZINC FINGER PROTEIN"/>
    <property type="match status" value="1"/>
</dbReference>
<keyword evidence="4" id="KW-0862">Zinc</keyword>
<gene>
    <name evidence="7" type="ORF">mRhiFer1_007848</name>
</gene>
<evidence type="ECO:0000256" key="2">
    <source>
        <dbReference type="ARBA" id="ARBA00022723"/>
    </source>
</evidence>
<accession>A0A7J8AUP2</accession>
<evidence type="ECO:0000313" key="7">
    <source>
        <dbReference type="EMBL" id="KAF6390273.1"/>
    </source>
</evidence>
<organism evidence="7 8">
    <name type="scientific">Rhinolophus ferrumequinum</name>
    <name type="common">Greater horseshoe bat</name>
    <dbReference type="NCBI Taxonomy" id="59479"/>
    <lineage>
        <taxon>Eukaryota</taxon>
        <taxon>Metazoa</taxon>
        <taxon>Chordata</taxon>
        <taxon>Craniata</taxon>
        <taxon>Vertebrata</taxon>
        <taxon>Euteleostomi</taxon>
        <taxon>Mammalia</taxon>
        <taxon>Eutheria</taxon>
        <taxon>Laurasiatheria</taxon>
        <taxon>Chiroptera</taxon>
        <taxon>Yinpterochiroptera</taxon>
        <taxon>Rhinolophoidea</taxon>
        <taxon>Rhinolophidae</taxon>
        <taxon>Rhinolophinae</taxon>
        <taxon>Rhinolophus</taxon>
    </lineage>
</organism>
<dbReference type="InterPro" id="IPR001876">
    <property type="entry name" value="Znf_RanBP2"/>
</dbReference>
<keyword evidence="2" id="KW-0479">Metal-binding</keyword>
<dbReference type="InterPro" id="IPR028193">
    <property type="entry name" value="TEX13A-D_N"/>
</dbReference>
<sequence length="505" mass="55968">MAVNFGEHASGFRHNEVIWFINNEILMNGGSSDFYMTFHSRPWNEVEDGLRAILADPQVPHALKRACTLSALALSVRVGERQREQQVPGVQFLREQMEEREVASRALVSQLQWLRVECEEVASQLQCAKAALCQAIDEREVLRGRLVHVERLAQADPLPQEVLLVPGAQQLGAAALPMHTEEQGNMVTTRVQGMPHLETQMAAPAAVLYMPGPQSPWAQTIQPPLPMPGPHPFPFHASLPMGSTYSTPLPPSAVWEAETAAAATATAVAPQMPPPGICPPGLWAAVEAQEKMALLCDQRCYCQGEYSEILQAGRYLGDTTSQSQEEGPVFPQEITSLCDIRSHSQKECPVMFQDKYPLGNSESHSREKNPVMSQKKYSLGNSKSHSQKEGPVMSQKKYPLGNSKSHSQEEGPERFQEMTLHGGSKSSSVSKSSKKQQPQGKKAKQPKGKRASESQYQEMSACYNPKNWNCPWCKGFNFSWRKACYRCKKVYIAVESGDLDPGQTH</sequence>
<dbReference type="EMBL" id="JACAGC010000001">
    <property type="protein sequence ID" value="KAF6390273.1"/>
    <property type="molecule type" value="Genomic_DNA"/>
</dbReference>
<dbReference type="PROSITE" id="PS01358">
    <property type="entry name" value="ZF_RANBP2_1"/>
    <property type="match status" value="1"/>
</dbReference>
<name>A0A7J8AUP2_RHIFE</name>
<evidence type="ECO:0000256" key="3">
    <source>
        <dbReference type="ARBA" id="ARBA00022771"/>
    </source>
</evidence>
<dbReference type="InterPro" id="IPR049367">
    <property type="entry name" value="TX13C/D_rpt"/>
</dbReference>
<evidence type="ECO:0000256" key="1">
    <source>
        <dbReference type="ARBA" id="ARBA00008287"/>
    </source>
</evidence>
<dbReference type="Pfam" id="PF15186">
    <property type="entry name" value="TEX13"/>
    <property type="match status" value="1"/>
</dbReference>
<comment type="similarity">
    <text evidence="1">Belongs to the TEX13 family.</text>
</comment>
<comment type="caution">
    <text evidence="7">The sequence shown here is derived from an EMBL/GenBank/DDBJ whole genome shotgun (WGS) entry which is preliminary data.</text>
</comment>
<evidence type="ECO:0000313" key="8">
    <source>
        <dbReference type="Proteomes" id="UP000585614"/>
    </source>
</evidence>
<feature type="compositionally biased region" description="Low complexity" evidence="5">
    <location>
        <begin position="422"/>
        <end position="440"/>
    </location>
</feature>
<feature type="domain" description="RanBP2-type" evidence="6">
    <location>
        <begin position="468"/>
        <end position="487"/>
    </location>
</feature>
<proteinExistence type="inferred from homology"/>
<evidence type="ECO:0000256" key="4">
    <source>
        <dbReference type="ARBA" id="ARBA00022833"/>
    </source>
</evidence>
<dbReference type="Pfam" id="PF20868">
    <property type="entry name" value="TX13_rpt"/>
    <property type="match status" value="1"/>
</dbReference>
<dbReference type="OrthoDB" id="9527063at2759"/>
<dbReference type="Proteomes" id="UP000585614">
    <property type="component" value="Unassembled WGS sequence"/>
</dbReference>
<dbReference type="GO" id="GO:0008270">
    <property type="term" value="F:zinc ion binding"/>
    <property type="evidence" value="ECO:0007669"/>
    <property type="project" value="UniProtKB-KW"/>
</dbReference>
<feature type="region of interest" description="Disordered" evidence="5">
    <location>
        <begin position="357"/>
        <end position="456"/>
    </location>
</feature>
<evidence type="ECO:0000256" key="5">
    <source>
        <dbReference type="SAM" id="MobiDB-lite"/>
    </source>
</evidence>
<feature type="compositionally biased region" description="Polar residues" evidence="5">
    <location>
        <begin position="371"/>
        <end position="384"/>
    </location>
</feature>
<evidence type="ECO:0000259" key="6">
    <source>
        <dbReference type="PROSITE" id="PS01358"/>
    </source>
</evidence>
<dbReference type="AlphaFoldDB" id="A0A7J8AUP2"/>
<feature type="compositionally biased region" description="Basic and acidic residues" evidence="5">
    <location>
        <begin position="406"/>
        <end position="416"/>
    </location>
</feature>
<protein>
    <recommendedName>
        <fullName evidence="6">RanBP2-type domain-containing protein</fullName>
    </recommendedName>
</protein>
<reference evidence="7 8" key="1">
    <citation type="journal article" date="2020" name="Nature">
        <title>Six reference-quality genomes reveal evolution of bat adaptations.</title>
        <authorList>
            <person name="Jebb D."/>
            <person name="Huang Z."/>
            <person name="Pippel M."/>
            <person name="Hughes G.M."/>
            <person name="Lavrichenko K."/>
            <person name="Devanna P."/>
            <person name="Winkler S."/>
            <person name="Jermiin L.S."/>
            <person name="Skirmuntt E.C."/>
            <person name="Katzourakis A."/>
            <person name="Burkitt-Gray L."/>
            <person name="Ray D.A."/>
            <person name="Sullivan K.A.M."/>
            <person name="Roscito J.G."/>
            <person name="Kirilenko B.M."/>
            <person name="Davalos L.M."/>
            <person name="Corthals A.P."/>
            <person name="Power M.L."/>
            <person name="Jones G."/>
            <person name="Ransome R.D."/>
            <person name="Dechmann D.K.N."/>
            <person name="Locatelli A.G."/>
            <person name="Puechmaille S.J."/>
            <person name="Fedrigo O."/>
            <person name="Jarvis E.D."/>
            <person name="Hiller M."/>
            <person name="Vernes S.C."/>
            <person name="Myers E.W."/>
            <person name="Teeling E.C."/>
        </authorList>
    </citation>
    <scope>NUCLEOTIDE SEQUENCE [LARGE SCALE GENOMIC DNA]</scope>
    <source>
        <strain evidence="7">MRhiFer1</strain>
        <tissue evidence="7">Lung</tissue>
    </source>
</reference>